<proteinExistence type="predicted"/>
<keyword evidence="1" id="KW-0732">Signal</keyword>
<dbReference type="InterPro" id="IPR021054">
    <property type="entry name" value="Cell_wall_mannoprotein_1"/>
</dbReference>
<feature type="signal peptide" evidence="1">
    <location>
        <begin position="1"/>
        <end position="17"/>
    </location>
</feature>
<name>A0A5M9JSQ3_MONFR</name>
<evidence type="ECO:0000313" key="2">
    <source>
        <dbReference type="EMBL" id="KAA8572281.1"/>
    </source>
</evidence>
<dbReference type="OrthoDB" id="2422134at2759"/>
<evidence type="ECO:0000313" key="3">
    <source>
        <dbReference type="Proteomes" id="UP000322873"/>
    </source>
</evidence>
<comment type="caution">
    <text evidence="2">The sequence shown here is derived from an EMBL/GenBank/DDBJ whole genome shotgun (WGS) entry which is preliminary data.</text>
</comment>
<dbReference type="PANTHER" id="PTHR38123:SF1">
    <property type="entry name" value="HYDROPHOBIC SURFACE BINDING PROTEIN"/>
    <property type="match status" value="1"/>
</dbReference>
<evidence type="ECO:0008006" key="4">
    <source>
        <dbReference type="Google" id="ProtNLM"/>
    </source>
</evidence>
<protein>
    <recommendedName>
        <fullName evidence="4">Antigenic cell wall galactomannoprotein</fullName>
    </recommendedName>
</protein>
<organism evidence="2 3">
    <name type="scientific">Monilinia fructicola</name>
    <name type="common">Brown rot fungus</name>
    <name type="synonym">Ciboria fructicola</name>
    <dbReference type="NCBI Taxonomy" id="38448"/>
    <lineage>
        <taxon>Eukaryota</taxon>
        <taxon>Fungi</taxon>
        <taxon>Dikarya</taxon>
        <taxon>Ascomycota</taxon>
        <taxon>Pezizomycotina</taxon>
        <taxon>Leotiomycetes</taxon>
        <taxon>Helotiales</taxon>
        <taxon>Sclerotiniaceae</taxon>
        <taxon>Monilinia</taxon>
    </lineage>
</organism>
<dbReference type="Proteomes" id="UP000322873">
    <property type="component" value="Unassembled WGS sequence"/>
</dbReference>
<feature type="chain" id="PRO_5024363250" description="Antigenic cell wall galactomannoprotein" evidence="1">
    <location>
        <begin position="18"/>
        <end position="174"/>
    </location>
</feature>
<dbReference type="Pfam" id="PF12296">
    <property type="entry name" value="HsbA"/>
    <property type="match status" value="1"/>
</dbReference>
<keyword evidence="3" id="KW-1185">Reference proteome</keyword>
<dbReference type="Gene3D" id="1.20.1280.140">
    <property type="match status" value="1"/>
</dbReference>
<dbReference type="VEuPathDB" id="FungiDB:MFRU_003g04960"/>
<dbReference type="VEuPathDB" id="FungiDB:MFRU_028g00080"/>
<evidence type="ECO:0000256" key="1">
    <source>
        <dbReference type="SAM" id="SignalP"/>
    </source>
</evidence>
<dbReference type="GO" id="GO:0005576">
    <property type="term" value="C:extracellular region"/>
    <property type="evidence" value="ECO:0007669"/>
    <property type="project" value="TreeGrafter"/>
</dbReference>
<sequence>MHLNILPLLFLTSQVIADGQKIVDAIEEIANTTTSLNQTVGSWSGTLLTSIPILTLSTKLLLNINTGIHTASSSANLTLTETITIATSTQNLVSTVESTLDTIVGAKPKFDHLLFSPLILLNLVEEKSATDKFSAAIIGKIPADFQEFARQLVAPVDTAFEAAIAVYRGVDGGK</sequence>
<accession>A0A5M9JSQ3</accession>
<dbReference type="PANTHER" id="PTHR38123">
    <property type="entry name" value="CELL WALL SERINE-THREONINE-RICH GALACTOMANNOPROTEIN MP1 (AFU_ORTHOLOGUE AFUA_4G03240)"/>
    <property type="match status" value="1"/>
</dbReference>
<dbReference type="AlphaFoldDB" id="A0A5M9JSQ3"/>
<reference evidence="2 3" key="1">
    <citation type="submission" date="2019-06" db="EMBL/GenBank/DDBJ databases">
        <title>Genome Sequence of the Brown Rot Fungal Pathogen Monilinia fructicola.</title>
        <authorList>
            <person name="De Miccolis Angelini R.M."/>
            <person name="Landi L."/>
            <person name="Abate D."/>
            <person name="Pollastro S."/>
            <person name="Romanazzi G."/>
            <person name="Faretra F."/>
        </authorList>
    </citation>
    <scope>NUCLEOTIDE SEQUENCE [LARGE SCALE GENOMIC DNA]</scope>
    <source>
        <strain evidence="2 3">Mfrc123</strain>
    </source>
</reference>
<gene>
    <name evidence="2" type="ORF">EYC84_002907</name>
</gene>
<dbReference type="EMBL" id="VICG01000004">
    <property type="protein sequence ID" value="KAA8572281.1"/>
    <property type="molecule type" value="Genomic_DNA"/>
</dbReference>